<evidence type="ECO:0000256" key="2">
    <source>
        <dbReference type="SAM" id="Phobius"/>
    </source>
</evidence>
<dbReference type="EMBL" id="JAPCWZ010000007">
    <property type="protein sequence ID" value="KAK8856991.1"/>
    <property type="molecule type" value="Genomic_DNA"/>
</dbReference>
<keyword evidence="2" id="KW-0472">Membrane</keyword>
<sequence length="83" mass="9494">MQPGSQPHPWNAYRANWRGMPYRAGGSPLIRLALFGAGTYLISKWVVRNELREQGLQQQSPQQQARCVDCNNKIEPARDNKRS</sequence>
<gene>
    <name evidence="3" type="ORF">PGQ11_012903</name>
</gene>
<keyword evidence="4" id="KW-1185">Reference proteome</keyword>
<evidence type="ECO:0000313" key="3">
    <source>
        <dbReference type="EMBL" id="KAK8856991.1"/>
    </source>
</evidence>
<evidence type="ECO:0000313" key="4">
    <source>
        <dbReference type="Proteomes" id="UP001390339"/>
    </source>
</evidence>
<proteinExistence type="predicted"/>
<organism evidence="3 4">
    <name type="scientific">Apiospora arundinis</name>
    <dbReference type="NCBI Taxonomy" id="335852"/>
    <lineage>
        <taxon>Eukaryota</taxon>
        <taxon>Fungi</taxon>
        <taxon>Dikarya</taxon>
        <taxon>Ascomycota</taxon>
        <taxon>Pezizomycotina</taxon>
        <taxon>Sordariomycetes</taxon>
        <taxon>Xylariomycetidae</taxon>
        <taxon>Amphisphaeriales</taxon>
        <taxon>Apiosporaceae</taxon>
        <taxon>Apiospora</taxon>
    </lineage>
</organism>
<feature type="region of interest" description="Disordered" evidence="1">
    <location>
        <begin position="55"/>
        <end position="83"/>
    </location>
</feature>
<keyword evidence="2" id="KW-1133">Transmembrane helix</keyword>
<protein>
    <submittedName>
        <fullName evidence="3">Uncharacterized protein</fullName>
    </submittedName>
</protein>
<evidence type="ECO:0000256" key="1">
    <source>
        <dbReference type="SAM" id="MobiDB-lite"/>
    </source>
</evidence>
<accession>A0ABR2I3S9</accession>
<feature type="compositionally biased region" description="Low complexity" evidence="1">
    <location>
        <begin position="55"/>
        <end position="64"/>
    </location>
</feature>
<comment type="caution">
    <text evidence="3">The sequence shown here is derived from an EMBL/GenBank/DDBJ whole genome shotgun (WGS) entry which is preliminary data.</text>
</comment>
<keyword evidence="2" id="KW-0812">Transmembrane</keyword>
<name>A0ABR2I3S9_9PEZI</name>
<dbReference type="Proteomes" id="UP001390339">
    <property type="component" value="Unassembled WGS sequence"/>
</dbReference>
<feature type="transmembrane region" description="Helical" evidence="2">
    <location>
        <begin position="29"/>
        <end position="47"/>
    </location>
</feature>
<reference evidence="3 4" key="1">
    <citation type="journal article" date="2024" name="IMA Fungus">
        <title>Apiospora arundinis, a panoply of carbohydrate-active enzymes and secondary metabolites.</title>
        <authorList>
            <person name="Sorensen T."/>
            <person name="Petersen C."/>
            <person name="Muurmann A.T."/>
            <person name="Christiansen J.V."/>
            <person name="Brundto M.L."/>
            <person name="Overgaard C.K."/>
            <person name="Boysen A.T."/>
            <person name="Wollenberg R.D."/>
            <person name="Larsen T.O."/>
            <person name="Sorensen J.L."/>
            <person name="Nielsen K.L."/>
            <person name="Sondergaard T.E."/>
        </authorList>
    </citation>
    <scope>NUCLEOTIDE SEQUENCE [LARGE SCALE GENOMIC DNA]</scope>
    <source>
        <strain evidence="3 4">AAU 773</strain>
    </source>
</reference>